<keyword evidence="2" id="KW-0313">Glucose metabolism</keyword>
<name>A0ABP8CDD0_9FLAO</name>
<dbReference type="PANTHER" id="PTHR30344">
    <property type="entry name" value="6-PHOSPHOGLUCONOLACTONASE-RELATED"/>
    <property type="match status" value="1"/>
</dbReference>
<accession>A0ABP8CDD0</accession>
<evidence type="ECO:0000313" key="3">
    <source>
        <dbReference type="EMBL" id="GAA4237668.1"/>
    </source>
</evidence>
<evidence type="ECO:0000256" key="2">
    <source>
        <dbReference type="ARBA" id="ARBA00022526"/>
    </source>
</evidence>
<dbReference type="PANTHER" id="PTHR30344:SF1">
    <property type="entry name" value="6-PHOSPHOGLUCONOLACTONASE"/>
    <property type="match status" value="1"/>
</dbReference>
<dbReference type="EMBL" id="BAABCA010000005">
    <property type="protein sequence ID" value="GAA4237668.1"/>
    <property type="molecule type" value="Genomic_DNA"/>
</dbReference>
<comment type="similarity">
    <text evidence="1">Belongs to the cycloisomerase 2 family.</text>
</comment>
<protein>
    <submittedName>
        <fullName evidence="3">Lactonase family protein</fullName>
    </submittedName>
</protein>
<proteinExistence type="inferred from homology"/>
<dbReference type="Proteomes" id="UP001501496">
    <property type="component" value="Unassembled WGS sequence"/>
</dbReference>
<dbReference type="Pfam" id="PF10282">
    <property type="entry name" value="Lactonase"/>
    <property type="match status" value="1"/>
</dbReference>
<evidence type="ECO:0000256" key="1">
    <source>
        <dbReference type="ARBA" id="ARBA00005564"/>
    </source>
</evidence>
<dbReference type="Gene3D" id="2.130.10.10">
    <property type="entry name" value="YVTN repeat-like/Quinoprotein amine dehydrogenase"/>
    <property type="match status" value="1"/>
</dbReference>
<dbReference type="InterPro" id="IPR015943">
    <property type="entry name" value="WD40/YVTN_repeat-like_dom_sf"/>
</dbReference>
<dbReference type="RefSeq" id="WP_344788623.1">
    <property type="nucleotide sequence ID" value="NZ_BAABCA010000005.1"/>
</dbReference>
<dbReference type="InterPro" id="IPR011048">
    <property type="entry name" value="Haem_d1_sf"/>
</dbReference>
<dbReference type="SUPFAM" id="SSF51004">
    <property type="entry name" value="C-terminal (heme d1) domain of cytochrome cd1-nitrite reductase"/>
    <property type="match status" value="1"/>
</dbReference>
<sequence length="349" mass="38825">MILNFFIGSYTKMISPVFGGSGKGIYSVALNTETGHLQVLHKTKVVNPAYLAISSNNKFLYTITEVLAKDKPKVMAFRIKDDFSLEYINEQLISGDLPCHITYANSSVIVSCYGSGNVLQFNVNFNGELLPFIINHKHLGKSINTKRQESAHAHQSVVLSNNKDVFVPDLGIDKLKAYVFINGKLQLNNKKDINIEQGNGPRHVVFSKNGMLGYLLNELTGNISVLKLGKDGFKSIDTYKTLPHSFAKTPSASAIRLHPNNKFLYAANRTQEAISLFKIKGEGLEFVSYTYTKGKTLREFNIAPNGKLLIACLQDSNDVIVYKILEDGNLKELFSTQEVLSPVCITFFK</sequence>
<evidence type="ECO:0000313" key="4">
    <source>
        <dbReference type="Proteomes" id="UP001501496"/>
    </source>
</evidence>
<reference evidence="4" key="1">
    <citation type="journal article" date="2019" name="Int. J. Syst. Evol. Microbiol.">
        <title>The Global Catalogue of Microorganisms (GCM) 10K type strain sequencing project: providing services to taxonomists for standard genome sequencing and annotation.</title>
        <authorList>
            <consortium name="The Broad Institute Genomics Platform"/>
            <consortium name="The Broad Institute Genome Sequencing Center for Infectious Disease"/>
            <person name="Wu L."/>
            <person name="Ma J."/>
        </authorList>
    </citation>
    <scope>NUCLEOTIDE SEQUENCE [LARGE SCALE GENOMIC DNA]</scope>
    <source>
        <strain evidence="4">JCM 17630</strain>
    </source>
</reference>
<dbReference type="InterPro" id="IPR019405">
    <property type="entry name" value="Lactonase_7-beta_prop"/>
</dbReference>
<dbReference type="InterPro" id="IPR050282">
    <property type="entry name" value="Cycloisomerase_2"/>
</dbReference>
<keyword evidence="2" id="KW-0119">Carbohydrate metabolism</keyword>
<comment type="caution">
    <text evidence="3">The sequence shown here is derived from an EMBL/GenBank/DDBJ whole genome shotgun (WGS) entry which is preliminary data.</text>
</comment>
<gene>
    <name evidence="3" type="ORF">GCM10022291_25190</name>
</gene>
<organism evidence="3 4">
    <name type="scientific">Postechiella marina</name>
    <dbReference type="NCBI Taxonomy" id="943941"/>
    <lineage>
        <taxon>Bacteria</taxon>
        <taxon>Pseudomonadati</taxon>
        <taxon>Bacteroidota</taxon>
        <taxon>Flavobacteriia</taxon>
        <taxon>Flavobacteriales</taxon>
        <taxon>Flavobacteriaceae</taxon>
        <taxon>Postechiella</taxon>
    </lineage>
</organism>
<keyword evidence="4" id="KW-1185">Reference proteome</keyword>